<comment type="subcellular location">
    <subcellularLocation>
        <location evidence="1">Nucleus</location>
        <location evidence="1">Nucleolus</location>
    </subcellularLocation>
</comment>
<evidence type="ECO:0000256" key="5">
    <source>
        <dbReference type="SAM" id="MobiDB-lite"/>
    </source>
</evidence>
<dbReference type="EMBL" id="BRXX01000417">
    <property type="protein sequence ID" value="GMI10460.1"/>
    <property type="molecule type" value="Genomic_DNA"/>
</dbReference>
<evidence type="ECO:0000256" key="4">
    <source>
        <dbReference type="ARBA" id="ARBA00023242"/>
    </source>
</evidence>
<sequence>MPPSQHKSNAKSKASKALKGALKKSKGAPAKKKAKVAKEDPTEEDDGRFSDRDVEESEEEEEEVLSSEDEEEDDIEANANTTNTTNNTDDSENSDSDSSDRPTETDLALQLGVDPDLILPSPTSTGSYINKQRCLTISTRGVTSRHRHLLEDLRTLIPHMKKDSKLDEKQNISKAVNEIAEVKSCNSAVFLECRKRQDVYLWAGLTPNGPSVKFHLTNIHTMDELKLTGNCLKGSRPLLSFDGSFGLDGEEHYKCIKEILTEVFGTPRGHPKSKPFCDRVMSFYVADNKIWVRNYQIIEQEATNAKEARQKKLEMGLDTSLVEIGPRFVLDPIRIFGGSFEGQTLYQNPAFVSPNTVRSNEQKGKGKAYQSRKMQDERGKKRKGEVMGSVKEDPLKNVFR</sequence>
<dbReference type="FunFam" id="3.40.50.10480:FF:000009">
    <property type="entry name" value="Ribosome biogenesis protein, putative"/>
    <property type="match status" value="1"/>
</dbReference>
<dbReference type="PANTHER" id="PTHR13634:SF0">
    <property type="entry name" value="RIBOSOME BIOGENESIS PROTEIN BRX1 HOMOLOG"/>
    <property type="match status" value="1"/>
</dbReference>
<evidence type="ECO:0000256" key="3">
    <source>
        <dbReference type="ARBA" id="ARBA00022517"/>
    </source>
</evidence>
<comment type="similarity">
    <text evidence="2">Belongs to the BRX1 family.</text>
</comment>
<evidence type="ECO:0000256" key="2">
    <source>
        <dbReference type="ARBA" id="ARBA00006369"/>
    </source>
</evidence>
<feature type="region of interest" description="Disordered" evidence="5">
    <location>
        <begin position="1"/>
        <end position="105"/>
    </location>
</feature>
<organism evidence="7 8">
    <name type="scientific">Triparma verrucosa</name>
    <dbReference type="NCBI Taxonomy" id="1606542"/>
    <lineage>
        <taxon>Eukaryota</taxon>
        <taxon>Sar</taxon>
        <taxon>Stramenopiles</taxon>
        <taxon>Ochrophyta</taxon>
        <taxon>Bolidophyceae</taxon>
        <taxon>Parmales</taxon>
        <taxon>Triparmaceae</taxon>
        <taxon>Triparma</taxon>
    </lineage>
</organism>
<dbReference type="PANTHER" id="PTHR13634">
    <property type="entry name" value="RIBOSOME BIOGENESIS PROTEIN BRIX"/>
    <property type="match status" value="1"/>
</dbReference>
<dbReference type="PROSITE" id="PS50833">
    <property type="entry name" value="BRIX"/>
    <property type="match status" value="1"/>
</dbReference>
<dbReference type="InterPro" id="IPR026532">
    <property type="entry name" value="BRX1"/>
</dbReference>
<comment type="caution">
    <text evidence="7">The sequence shown here is derived from an EMBL/GenBank/DDBJ whole genome shotgun (WGS) entry which is preliminary data.</text>
</comment>
<keyword evidence="8" id="KW-1185">Reference proteome</keyword>
<keyword evidence="4" id="KW-0539">Nucleus</keyword>
<feature type="domain" description="Brix" evidence="6">
    <location>
        <begin position="132"/>
        <end position="341"/>
    </location>
</feature>
<feature type="compositionally biased region" description="Basic residues" evidence="5">
    <location>
        <begin position="8"/>
        <end position="35"/>
    </location>
</feature>
<evidence type="ECO:0000313" key="7">
    <source>
        <dbReference type="EMBL" id="GMI10460.1"/>
    </source>
</evidence>
<feature type="compositionally biased region" description="Acidic residues" evidence="5">
    <location>
        <begin position="53"/>
        <end position="76"/>
    </location>
</feature>
<accession>A0A9W7KT72</accession>
<feature type="compositionally biased region" description="Basic and acidic residues" evidence="5">
    <location>
        <begin position="390"/>
        <end position="400"/>
    </location>
</feature>
<dbReference type="GO" id="GO:0000027">
    <property type="term" value="P:ribosomal large subunit assembly"/>
    <property type="evidence" value="ECO:0007669"/>
    <property type="project" value="UniProtKB-ARBA"/>
</dbReference>
<dbReference type="SUPFAM" id="SSF52954">
    <property type="entry name" value="Class II aaRS ABD-related"/>
    <property type="match status" value="1"/>
</dbReference>
<dbReference type="GO" id="GO:0019843">
    <property type="term" value="F:rRNA binding"/>
    <property type="evidence" value="ECO:0007669"/>
    <property type="project" value="InterPro"/>
</dbReference>
<dbReference type="AlphaFoldDB" id="A0A9W7KT72"/>
<keyword evidence="3" id="KW-0690">Ribosome biogenesis</keyword>
<gene>
    <name evidence="7" type="ORF">TrVE_jg3989</name>
</gene>
<dbReference type="Proteomes" id="UP001165160">
    <property type="component" value="Unassembled WGS sequence"/>
</dbReference>
<evidence type="ECO:0000256" key="1">
    <source>
        <dbReference type="ARBA" id="ARBA00004604"/>
    </source>
</evidence>
<protein>
    <recommendedName>
        <fullName evidence="6">Brix domain-containing protein</fullName>
    </recommendedName>
</protein>
<name>A0A9W7KT72_9STRA</name>
<dbReference type="Pfam" id="PF04427">
    <property type="entry name" value="Brix"/>
    <property type="match status" value="1"/>
</dbReference>
<feature type="region of interest" description="Disordered" evidence="5">
    <location>
        <begin position="354"/>
        <end position="400"/>
    </location>
</feature>
<evidence type="ECO:0000313" key="8">
    <source>
        <dbReference type="Proteomes" id="UP001165160"/>
    </source>
</evidence>
<dbReference type="SMART" id="SM00879">
    <property type="entry name" value="Brix"/>
    <property type="match status" value="1"/>
</dbReference>
<dbReference type="GO" id="GO:0006364">
    <property type="term" value="P:rRNA processing"/>
    <property type="evidence" value="ECO:0007669"/>
    <property type="project" value="InterPro"/>
</dbReference>
<evidence type="ECO:0000259" key="6">
    <source>
        <dbReference type="PROSITE" id="PS50833"/>
    </source>
</evidence>
<reference evidence="8" key="1">
    <citation type="journal article" date="2023" name="Commun. Biol.">
        <title>Genome analysis of Parmales, the sister group of diatoms, reveals the evolutionary specialization of diatoms from phago-mixotrophs to photoautotrophs.</title>
        <authorList>
            <person name="Ban H."/>
            <person name="Sato S."/>
            <person name="Yoshikawa S."/>
            <person name="Yamada K."/>
            <person name="Nakamura Y."/>
            <person name="Ichinomiya M."/>
            <person name="Sato N."/>
            <person name="Blanc-Mathieu R."/>
            <person name="Endo H."/>
            <person name="Kuwata A."/>
            <person name="Ogata H."/>
        </authorList>
    </citation>
    <scope>NUCLEOTIDE SEQUENCE [LARGE SCALE GENOMIC DNA]</scope>
    <source>
        <strain evidence="8">NIES 3699</strain>
    </source>
</reference>
<dbReference type="InterPro" id="IPR007109">
    <property type="entry name" value="Brix"/>
</dbReference>
<dbReference type="GO" id="GO:0005730">
    <property type="term" value="C:nucleolus"/>
    <property type="evidence" value="ECO:0007669"/>
    <property type="project" value="UniProtKB-SubCell"/>
</dbReference>
<proteinExistence type="inferred from homology"/>